<dbReference type="Proteomes" id="UP000301751">
    <property type="component" value="Unassembled WGS sequence"/>
</dbReference>
<dbReference type="EMBL" id="BJCL01000002">
    <property type="protein sequence ID" value="GCL61780.1"/>
    <property type="molecule type" value="Genomic_DNA"/>
</dbReference>
<dbReference type="GO" id="GO:0052689">
    <property type="term" value="F:carboxylic ester hydrolase activity"/>
    <property type="evidence" value="ECO:0007669"/>
    <property type="project" value="UniProtKB-KW"/>
</dbReference>
<dbReference type="Pfam" id="PF07519">
    <property type="entry name" value="Tannase"/>
    <property type="match status" value="1"/>
</dbReference>
<evidence type="ECO:0000313" key="8">
    <source>
        <dbReference type="EMBL" id="GCL61780.1"/>
    </source>
</evidence>
<gene>
    <name evidence="8" type="ORF">AQPW35_08610</name>
</gene>
<comment type="similarity">
    <text evidence="1">Belongs to the tannase family.</text>
</comment>
<dbReference type="GO" id="GO:0046872">
    <property type="term" value="F:metal ion binding"/>
    <property type="evidence" value="ECO:0007669"/>
    <property type="project" value="UniProtKB-KW"/>
</dbReference>
<proteinExistence type="inferred from homology"/>
<keyword evidence="3" id="KW-0479">Metal-binding</keyword>
<name>A0A480AM10_9BURK</name>
<evidence type="ECO:0000256" key="3">
    <source>
        <dbReference type="ARBA" id="ARBA00022723"/>
    </source>
</evidence>
<keyword evidence="6" id="KW-0106">Calcium</keyword>
<accession>A0A480AM10</accession>
<dbReference type="OrthoDB" id="7062032at2"/>
<organism evidence="8 9">
    <name type="scientific">Pseudaquabacterium pictum</name>
    <dbReference type="NCBI Taxonomy" id="2315236"/>
    <lineage>
        <taxon>Bacteria</taxon>
        <taxon>Pseudomonadati</taxon>
        <taxon>Pseudomonadota</taxon>
        <taxon>Betaproteobacteria</taxon>
        <taxon>Burkholderiales</taxon>
        <taxon>Sphaerotilaceae</taxon>
        <taxon>Pseudaquabacterium</taxon>
    </lineage>
</organism>
<comment type="caution">
    <text evidence="8">The sequence shown here is derived from an EMBL/GenBank/DDBJ whole genome shotgun (WGS) entry which is preliminary data.</text>
</comment>
<evidence type="ECO:0000313" key="9">
    <source>
        <dbReference type="Proteomes" id="UP000301751"/>
    </source>
</evidence>
<evidence type="ECO:0000256" key="5">
    <source>
        <dbReference type="ARBA" id="ARBA00022801"/>
    </source>
</evidence>
<evidence type="ECO:0000256" key="1">
    <source>
        <dbReference type="ARBA" id="ARBA00006249"/>
    </source>
</evidence>
<dbReference type="AlphaFoldDB" id="A0A480AM10"/>
<evidence type="ECO:0000256" key="6">
    <source>
        <dbReference type="ARBA" id="ARBA00022837"/>
    </source>
</evidence>
<dbReference type="SUPFAM" id="SSF53474">
    <property type="entry name" value="alpha/beta-Hydrolases"/>
    <property type="match status" value="1"/>
</dbReference>
<protein>
    <submittedName>
        <fullName evidence="8">Chlorogenate esterase</fullName>
    </submittedName>
</protein>
<reference evidence="9" key="1">
    <citation type="submission" date="2019-03" db="EMBL/GenBank/DDBJ databases">
        <title>Aquabacterium pictum sp.nov., the first bacteriochlorophyll a-containing freshwater bacterium in the genus Aquabacterium of the class Betaproteobacteria.</title>
        <authorList>
            <person name="Hirose S."/>
            <person name="Tank M."/>
            <person name="Hara E."/>
            <person name="Tamaki H."/>
            <person name="Takaichi S."/>
            <person name="Haruta S."/>
            <person name="Hanada S."/>
        </authorList>
    </citation>
    <scope>NUCLEOTIDE SEQUENCE [LARGE SCALE GENOMIC DNA]</scope>
    <source>
        <strain evidence="9">W35</strain>
    </source>
</reference>
<keyword evidence="5" id="KW-0378">Hydrolase</keyword>
<sequence>MKHLTWQLTAGLAAVMLAACGGSDDEADLPRLSAAKPGTLSACAALATSFNFANTVVDSAADVAAGTLSVAGTAVPAHCRVTGRMYPRTGSDSQSYAIGFEMRLPQAWNGRYYYQANGGADGNVVTATGAGTGGGALTSALLQGFAVISSDAGHTAAQTATFGFEPQARLDYGYQAAQKLTPMAKALITAGYGRGPDRSYFGGCSNGGRHALVATARLAQEYDGFLAGAPGYNLPKAAVAQIWGAQQYARLATPGATTPAPFGGTVPDLGTGFTAAERRLVADRVLAKCDALDGATDGIVADTARCQTSFSLATDVPTCSGARDGTCLTADQKSVVASIFAGAKTSTGAAIYNSFPFDPGMVGNDWAGWEFVISQALDPLAAGVIFGVPPGFIANPLTVSIDSLNAGITATNATYTESAMAFMTPPNPAQLGALKNRGAKVMVYHGVSDAVFSYDDSVTWYKNLATANGGDAGNFARLYGVPGMNHCAGGPATDQFDMLTPLVQWVEQGVAPDRVVASARGAGNAGGANAELPAGWSATRSRPLCPFPKVATYNGSGNLESADSFRCQ</sequence>
<dbReference type="InterPro" id="IPR029058">
    <property type="entry name" value="AB_hydrolase_fold"/>
</dbReference>
<evidence type="ECO:0000256" key="2">
    <source>
        <dbReference type="ARBA" id="ARBA00022487"/>
    </source>
</evidence>
<dbReference type="Gene3D" id="3.40.50.1820">
    <property type="entry name" value="alpha/beta hydrolase"/>
    <property type="match status" value="1"/>
</dbReference>
<dbReference type="InterPro" id="IPR011118">
    <property type="entry name" value="Tannase/feruloyl_esterase"/>
</dbReference>
<keyword evidence="9" id="KW-1185">Reference proteome</keyword>
<evidence type="ECO:0000256" key="4">
    <source>
        <dbReference type="ARBA" id="ARBA00022729"/>
    </source>
</evidence>
<evidence type="ECO:0000256" key="7">
    <source>
        <dbReference type="ARBA" id="ARBA00023157"/>
    </source>
</evidence>
<dbReference type="RefSeq" id="WP_137731549.1">
    <property type="nucleotide sequence ID" value="NZ_BJCL01000002.1"/>
</dbReference>
<keyword evidence="4" id="KW-0732">Signal</keyword>
<dbReference type="PANTHER" id="PTHR33938:SF15">
    <property type="entry name" value="FERULOYL ESTERASE B-RELATED"/>
    <property type="match status" value="1"/>
</dbReference>
<dbReference type="PROSITE" id="PS51257">
    <property type="entry name" value="PROKAR_LIPOPROTEIN"/>
    <property type="match status" value="1"/>
</dbReference>
<keyword evidence="2" id="KW-0719">Serine esterase</keyword>
<keyword evidence="7" id="KW-1015">Disulfide bond</keyword>
<dbReference type="PANTHER" id="PTHR33938">
    <property type="entry name" value="FERULOYL ESTERASE B-RELATED"/>
    <property type="match status" value="1"/>
</dbReference>